<evidence type="ECO:0000313" key="2">
    <source>
        <dbReference type="Proteomes" id="UP001295684"/>
    </source>
</evidence>
<comment type="caution">
    <text evidence="1">The sequence shown here is derived from an EMBL/GenBank/DDBJ whole genome shotgun (WGS) entry which is preliminary data.</text>
</comment>
<name>A0AAD1UJP0_EUPCR</name>
<dbReference type="AlphaFoldDB" id="A0AAD1UJP0"/>
<dbReference type="EMBL" id="CAMPGE010009111">
    <property type="protein sequence ID" value="CAI2367987.1"/>
    <property type="molecule type" value="Genomic_DNA"/>
</dbReference>
<evidence type="ECO:0000313" key="1">
    <source>
        <dbReference type="EMBL" id="CAI2367987.1"/>
    </source>
</evidence>
<reference evidence="1" key="1">
    <citation type="submission" date="2023-07" db="EMBL/GenBank/DDBJ databases">
        <authorList>
            <consortium name="AG Swart"/>
            <person name="Singh M."/>
            <person name="Singh A."/>
            <person name="Seah K."/>
            <person name="Emmerich C."/>
        </authorList>
    </citation>
    <scope>NUCLEOTIDE SEQUENCE</scope>
    <source>
        <strain evidence="1">DP1</strain>
    </source>
</reference>
<sequence>MKRAKSSYLNRINLNTNHYFPTNKPCSMNEIQTLLDVKSMNKYSQQLKENRYSKSKARLSQINLALKRKQGDKFFERRCRSSAKMWIPTKNFTKMKRLSLQGSSFPAKKEIVISKVAGRQASQSRMSISKKDGKSIAAKTHLASPKRIGIMDYKTQFFRTNINMRLMNNKECLTRCKKIDPKMGSSKVFNIIYCSLQDIWKDKKEYCNNLRNIRKDEIQRHSSKKIL</sequence>
<accession>A0AAD1UJP0</accession>
<gene>
    <name evidence="1" type="ORF">ECRASSUSDP1_LOCUS9276</name>
</gene>
<dbReference type="Proteomes" id="UP001295684">
    <property type="component" value="Unassembled WGS sequence"/>
</dbReference>
<keyword evidence="2" id="KW-1185">Reference proteome</keyword>
<organism evidence="1 2">
    <name type="scientific">Euplotes crassus</name>
    <dbReference type="NCBI Taxonomy" id="5936"/>
    <lineage>
        <taxon>Eukaryota</taxon>
        <taxon>Sar</taxon>
        <taxon>Alveolata</taxon>
        <taxon>Ciliophora</taxon>
        <taxon>Intramacronucleata</taxon>
        <taxon>Spirotrichea</taxon>
        <taxon>Hypotrichia</taxon>
        <taxon>Euplotida</taxon>
        <taxon>Euplotidae</taxon>
        <taxon>Moneuplotes</taxon>
    </lineage>
</organism>
<proteinExistence type="predicted"/>
<protein>
    <submittedName>
        <fullName evidence="1">Uncharacterized protein</fullName>
    </submittedName>
</protein>